<dbReference type="OrthoDB" id="5396at2759"/>
<organism evidence="2 3">
    <name type="scientific">Cytospora chrysosperma</name>
    <name type="common">Cytospora canker fungus</name>
    <name type="synonym">Sphaeria chrysosperma</name>
    <dbReference type="NCBI Taxonomy" id="252740"/>
    <lineage>
        <taxon>Eukaryota</taxon>
        <taxon>Fungi</taxon>
        <taxon>Dikarya</taxon>
        <taxon>Ascomycota</taxon>
        <taxon>Pezizomycotina</taxon>
        <taxon>Sordariomycetes</taxon>
        <taxon>Sordariomycetidae</taxon>
        <taxon>Diaporthales</taxon>
        <taxon>Cytosporaceae</taxon>
        <taxon>Cytospora</taxon>
    </lineage>
</organism>
<comment type="caution">
    <text evidence="2">The sequence shown here is derived from an EMBL/GenBank/DDBJ whole genome shotgun (WGS) entry which is preliminary data.</text>
</comment>
<dbReference type="EMBL" id="LJZO01000072">
    <property type="protein sequence ID" value="ROV88024.1"/>
    <property type="molecule type" value="Genomic_DNA"/>
</dbReference>
<dbReference type="Gene3D" id="3.50.30.50">
    <property type="entry name" value="Putative cyclase"/>
    <property type="match status" value="1"/>
</dbReference>
<protein>
    <recommendedName>
        <fullName evidence="4">Cyclase</fullName>
    </recommendedName>
</protein>
<dbReference type="AlphaFoldDB" id="A0A423VAX2"/>
<name>A0A423VAX2_CYTCH</name>
<keyword evidence="3" id="KW-1185">Reference proteome</keyword>
<dbReference type="PANTHER" id="PTHR34861">
    <property type="match status" value="1"/>
</dbReference>
<dbReference type="Pfam" id="PF04199">
    <property type="entry name" value="Cyclase"/>
    <property type="match status" value="1"/>
</dbReference>
<dbReference type="SUPFAM" id="SSF102198">
    <property type="entry name" value="Putative cyclase"/>
    <property type="match status" value="1"/>
</dbReference>
<dbReference type="InterPro" id="IPR007325">
    <property type="entry name" value="KFase/CYL"/>
</dbReference>
<evidence type="ECO:0000256" key="1">
    <source>
        <dbReference type="ARBA" id="ARBA00007865"/>
    </source>
</evidence>
<dbReference type="PANTHER" id="PTHR34861:SF10">
    <property type="entry name" value="CYCLASE"/>
    <property type="match status" value="1"/>
</dbReference>
<dbReference type="Proteomes" id="UP000284375">
    <property type="component" value="Unassembled WGS sequence"/>
</dbReference>
<evidence type="ECO:0000313" key="2">
    <source>
        <dbReference type="EMBL" id="ROV88024.1"/>
    </source>
</evidence>
<proteinExistence type="inferred from homology"/>
<evidence type="ECO:0000313" key="3">
    <source>
        <dbReference type="Proteomes" id="UP000284375"/>
    </source>
</evidence>
<dbReference type="GO" id="GO:0004061">
    <property type="term" value="F:arylformamidase activity"/>
    <property type="evidence" value="ECO:0007669"/>
    <property type="project" value="InterPro"/>
</dbReference>
<sequence length="347" mass="37831">MTTSSAMATYDIPDFDDLPKVEGLPQGCAWGVFDKDGKKDLLGTLNLLTPDVVTAAAAEVRDGVSISLNWPLNGIKIPIPGRKTTTHNVTSLSASGMLPPGAHAWDDELEFNTQCSSQWDSLVHVQHQASGMAYNGLKPTQEGLTSPQLTSDNELPTLDHWHSRGGLVGRGVLIDFKEYMDSQGMPYHCLDGHRITVEEMEAVAKHQGVEFRRGDILIVRTGITEIWENPTPEAFVKMQEGTLSGLHGAEETARWLWNKHFAAVAGDSQSCEAYPPLKPDGTAGTAADLFLHQYCLALFGMPLGELWDLKELSAYCKKTGRYTFMLTSAPLNHPSLVGSPPNALAIF</sequence>
<dbReference type="InterPro" id="IPR037175">
    <property type="entry name" value="KFase_sf"/>
</dbReference>
<evidence type="ECO:0008006" key="4">
    <source>
        <dbReference type="Google" id="ProtNLM"/>
    </source>
</evidence>
<comment type="similarity">
    <text evidence="1">Belongs to the Cyclase 1 superfamily.</text>
</comment>
<reference evidence="2 3" key="1">
    <citation type="submission" date="2015-09" db="EMBL/GenBank/DDBJ databases">
        <title>Host preference determinants of Valsa canker pathogens revealed by comparative genomics.</title>
        <authorList>
            <person name="Yin Z."/>
            <person name="Huang L."/>
        </authorList>
    </citation>
    <scope>NUCLEOTIDE SEQUENCE [LARGE SCALE GENOMIC DNA]</scope>
    <source>
        <strain evidence="2 3">YSFL</strain>
    </source>
</reference>
<accession>A0A423VAX2</accession>
<gene>
    <name evidence="2" type="ORF">VSDG_09188</name>
</gene>
<dbReference type="GO" id="GO:0019441">
    <property type="term" value="P:L-tryptophan catabolic process to kynurenine"/>
    <property type="evidence" value="ECO:0007669"/>
    <property type="project" value="InterPro"/>
</dbReference>